<gene>
    <name evidence="2" type="ORF">Sradi_0738300</name>
</gene>
<dbReference type="GO" id="GO:0003676">
    <property type="term" value="F:nucleic acid binding"/>
    <property type="evidence" value="ECO:0007669"/>
    <property type="project" value="InterPro"/>
</dbReference>
<dbReference type="CDD" id="cd09279">
    <property type="entry name" value="RNase_HI_like"/>
    <property type="match status" value="1"/>
</dbReference>
<dbReference type="InterPro" id="IPR002156">
    <property type="entry name" value="RNaseH_domain"/>
</dbReference>
<feature type="domain" description="RNase H type-1" evidence="1">
    <location>
        <begin position="19"/>
        <end position="110"/>
    </location>
</feature>
<comment type="caution">
    <text evidence="2">The sequence shown here is derived from an EMBL/GenBank/DDBJ whole genome shotgun (WGS) entry which is preliminary data.</text>
</comment>
<evidence type="ECO:0000313" key="2">
    <source>
        <dbReference type="EMBL" id="KAL0431123.1"/>
    </source>
</evidence>
<dbReference type="EMBL" id="JACGWJ010000003">
    <property type="protein sequence ID" value="KAL0431123.1"/>
    <property type="molecule type" value="Genomic_DNA"/>
</dbReference>
<protein>
    <recommendedName>
        <fullName evidence="1">RNase H type-1 domain-containing protein</fullName>
    </recommendedName>
</protein>
<dbReference type="InterPro" id="IPR012337">
    <property type="entry name" value="RNaseH-like_sf"/>
</dbReference>
<dbReference type="Gene3D" id="3.30.420.10">
    <property type="entry name" value="Ribonuclease H-like superfamily/Ribonuclease H"/>
    <property type="match status" value="1"/>
</dbReference>
<accession>A0AAW2VP71</accession>
<dbReference type="AlphaFoldDB" id="A0AAW2VP71"/>
<dbReference type="PANTHER" id="PTHR48475:SF1">
    <property type="entry name" value="RNASE H TYPE-1 DOMAIN-CONTAINING PROTEIN"/>
    <property type="match status" value="1"/>
</dbReference>
<name>A0AAW2VP71_SESRA</name>
<proteinExistence type="predicted"/>
<dbReference type="Pfam" id="PF13456">
    <property type="entry name" value="RVT_3"/>
    <property type="match status" value="1"/>
</dbReference>
<sequence>MTGVSLGDAPKDGKWLLHVDGSSTIQGSGAGIVIISPQGEDLEFTVKFGFKASNNEAEYETLMADMKMTHEAGTQHLIAYSDSQLVVKQIPTEENVKTDCLSKLASALEDCRTRHVTIQYLPKPITLLTIPAISPMEDWRTPVIKLVEEETLPDNRLEAVRLKA</sequence>
<reference evidence="2" key="2">
    <citation type="journal article" date="2024" name="Plant">
        <title>Genomic evolution and insights into agronomic trait innovations of Sesamum species.</title>
        <authorList>
            <person name="Miao H."/>
            <person name="Wang L."/>
            <person name="Qu L."/>
            <person name="Liu H."/>
            <person name="Sun Y."/>
            <person name="Le M."/>
            <person name="Wang Q."/>
            <person name="Wei S."/>
            <person name="Zheng Y."/>
            <person name="Lin W."/>
            <person name="Duan Y."/>
            <person name="Cao H."/>
            <person name="Xiong S."/>
            <person name="Wang X."/>
            <person name="Wei L."/>
            <person name="Li C."/>
            <person name="Ma Q."/>
            <person name="Ju M."/>
            <person name="Zhao R."/>
            <person name="Li G."/>
            <person name="Mu C."/>
            <person name="Tian Q."/>
            <person name="Mei H."/>
            <person name="Zhang T."/>
            <person name="Gao T."/>
            <person name="Zhang H."/>
        </authorList>
    </citation>
    <scope>NUCLEOTIDE SEQUENCE</scope>
    <source>
        <strain evidence="2">G02</strain>
    </source>
</reference>
<reference evidence="2" key="1">
    <citation type="submission" date="2020-06" db="EMBL/GenBank/DDBJ databases">
        <authorList>
            <person name="Li T."/>
            <person name="Hu X."/>
            <person name="Zhang T."/>
            <person name="Song X."/>
            <person name="Zhang H."/>
            <person name="Dai N."/>
            <person name="Sheng W."/>
            <person name="Hou X."/>
            <person name="Wei L."/>
        </authorList>
    </citation>
    <scope>NUCLEOTIDE SEQUENCE</scope>
    <source>
        <strain evidence="2">G02</strain>
        <tissue evidence="2">Leaf</tissue>
    </source>
</reference>
<evidence type="ECO:0000259" key="1">
    <source>
        <dbReference type="Pfam" id="PF13456"/>
    </source>
</evidence>
<dbReference type="SUPFAM" id="SSF53098">
    <property type="entry name" value="Ribonuclease H-like"/>
    <property type="match status" value="1"/>
</dbReference>
<dbReference type="GO" id="GO:0004523">
    <property type="term" value="F:RNA-DNA hybrid ribonuclease activity"/>
    <property type="evidence" value="ECO:0007669"/>
    <property type="project" value="InterPro"/>
</dbReference>
<dbReference type="PANTHER" id="PTHR48475">
    <property type="entry name" value="RIBONUCLEASE H"/>
    <property type="match status" value="1"/>
</dbReference>
<organism evidence="2">
    <name type="scientific">Sesamum radiatum</name>
    <name type="common">Black benniseed</name>
    <dbReference type="NCBI Taxonomy" id="300843"/>
    <lineage>
        <taxon>Eukaryota</taxon>
        <taxon>Viridiplantae</taxon>
        <taxon>Streptophyta</taxon>
        <taxon>Embryophyta</taxon>
        <taxon>Tracheophyta</taxon>
        <taxon>Spermatophyta</taxon>
        <taxon>Magnoliopsida</taxon>
        <taxon>eudicotyledons</taxon>
        <taxon>Gunneridae</taxon>
        <taxon>Pentapetalae</taxon>
        <taxon>asterids</taxon>
        <taxon>lamiids</taxon>
        <taxon>Lamiales</taxon>
        <taxon>Pedaliaceae</taxon>
        <taxon>Sesamum</taxon>
    </lineage>
</organism>
<dbReference type="InterPro" id="IPR036397">
    <property type="entry name" value="RNaseH_sf"/>
</dbReference>